<evidence type="ECO:0000256" key="2">
    <source>
        <dbReference type="ARBA" id="ARBA00023002"/>
    </source>
</evidence>
<dbReference type="CDD" id="cd05233">
    <property type="entry name" value="SDR_c"/>
    <property type="match status" value="1"/>
</dbReference>
<dbReference type="EMBL" id="MIGB01000011">
    <property type="protein sequence ID" value="OSY40765.1"/>
    <property type="molecule type" value="Genomic_DNA"/>
</dbReference>
<reference evidence="3 4" key="1">
    <citation type="submission" date="2016-09" db="EMBL/GenBank/DDBJ databases">
        <title>Pseudonocardia autotrophica DSM535, a candidate organism with high potential of specific P450 cytochromes.</title>
        <authorList>
            <person name="Grumaz C."/>
            <person name="Vainshtein Y."/>
            <person name="Kirstahler P."/>
            <person name="Sohn K."/>
        </authorList>
    </citation>
    <scope>NUCLEOTIDE SEQUENCE [LARGE SCALE GENOMIC DNA]</scope>
    <source>
        <strain evidence="3 4">DSM 535</strain>
    </source>
</reference>
<dbReference type="OrthoDB" id="517007at2"/>
<name>A0A1Y2MZZ9_PSEAH</name>
<dbReference type="EC" id="1.1.1.268" evidence="3"/>
<dbReference type="GO" id="GO:0050574">
    <property type="term" value="F:2-(R)-hydroxypropyl-CoM dehydrogenase activity"/>
    <property type="evidence" value="ECO:0007669"/>
    <property type="project" value="UniProtKB-EC"/>
</dbReference>
<keyword evidence="2 3" id="KW-0560">Oxidoreductase</keyword>
<keyword evidence="4" id="KW-1185">Reference proteome</keyword>
<dbReference type="InterPro" id="IPR036291">
    <property type="entry name" value="NAD(P)-bd_dom_sf"/>
</dbReference>
<comment type="similarity">
    <text evidence="1">Belongs to the short-chain dehydrogenases/reductases (SDR) family.</text>
</comment>
<comment type="caution">
    <text evidence="3">The sequence shown here is derived from an EMBL/GenBank/DDBJ whole genome shotgun (WGS) entry which is preliminary data.</text>
</comment>
<evidence type="ECO:0000313" key="3">
    <source>
        <dbReference type="EMBL" id="OSY40765.1"/>
    </source>
</evidence>
<evidence type="ECO:0000313" key="4">
    <source>
        <dbReference type="Proteomes" id="UP000194360"/>
    </source>
</evidence>
<dbReference type="PANTHER" id="PTHR24321">
    <property type="entry name" value="DEHYDROGENASES, SHORT CHAIN"/>
    <property type="match status" value="1"/>
</dbReference>
<dbReference type="InterPro" id="IPR002347">
    <property type="entry name" value="SDR_fam"/>
</dbReference>
<dbReference type="FunFam" id="3.40.50.720:FF:000084">
    <property type="entry name" value="Short-chain dehydrogenase reductase"/>
    <property type="match status" value="1"/>
</dbReference>
<organism evidence="3 4">
    <name type="scientific">Pseudonocardia autotrophica</name>
    <name type="common">Amycolata autotrophica</name>
    <name type="synonym">Nocardia autotrophica</name>
    <dbReference type="NCBI Taxonomy" id="2074"/>
    <lineage>
        <taxon>Bacteria</taxon>
        <taxon>Bacillati</taxon>
        <taxon>Actinomycetota</taxon>
        <taxon>Actinomycetes</taxon>
        <taxon>Pseudonocardiales</taxon>
        <taxon>Pseudonocardiaceae</taxon>
        <taxon>Pseudonocardia</taxon>
    </lineage>
</organism>
<dbReference type="SUPFAM" id="SSF51735">
    <property type="entry name" value="NAD(P)-binding Rossmann-fold domains"/>
    <property type="match status" value="1"/>
</dbReference>
<accession>A0A1Y2MZZ9</accession>
<sequence>MQRNEIDLSGRVAVVTGGASGIGLAVTRRFLGSAAQVAVWDVGDVPSDLPGEVLRDRVDVTDLAAVEAATARVVDRLGGVDILVNAAGIADGTWVVQDYPPETWHRELAVNLTGVFHTCRTAIPHMLAGGYGRIVNVSSMAAKDGSPNQAGYVASKAGVLALTRTIAREVAEANIAVNAVTPTLFDTPLFRDWESRTPPEVSQWAASRVPMKRIGRPDEAAAMIAWMASEECSFTTGMTFDLSGGRAVW</sequence>
<dbReference type="AlphaFoldDB" id="A0A1Y2MZZ9"/>
<dbReference type="PRINTS" id="PR00081">
    <property type="entry name" value="GDHRDH"/>
</dbReference>
<dbReference type="PROSITE" id="PS00061">
    <property type="entry name" value="ADH_SHORT"/>
    <property type="match status" value="1"/>
</dbReference>
<gene>
    <name evidence="3" type="primary">xecD_1</name>
    <name evidence="3" type="ORF">BG845_02523</name>
</gene>
<dbReference type="STRING" id="2074.BG845_02523"/>
<proteinExistence type="inferred from homology"/>
<dbReference type="PANTHER" id="PTHR24321:SF15">
    <property type="entry name" value="OXIDOREDUCTASE UCPA"/>
    <property type="match status" value="1"/>
</dbReference>
<dbReference type="Proteomes" id="UP000194360">
    <property type="component" value="Unassembled WGS sequence"/>
</dbReference>
<evidence type="ECO:0000256" key="1">
    <source>
        <dbReference type="ARBA" id="ARBA00006484"/>
    </source>
</evidence>
<dbReference type="InterPro" id="IPR020904">
    <property type="entry name" value="Sc_DH/Rdtase_CS"/>
</dbReference>
<dbReference type="PRINTS" id="PR00080">
    <property type="entry name" value="SDRFAMILY"/>
</dbReference>
<dbReference type="Gene3D" id="3.40.50.720">
    <property type="entry name" value="NAD(P)-binding Rossmann-like Domain"/>
    <property type="match status" value="1"/>
</dbReference>
<dbReference type="Pfam" id="PF13561">
    <property type="entry name" value="adh_short_C2"/>
    <property type="match status" value="1"/>
</dbReference>
<protein>
    <submittedName>
        <fullName evidence="3">2-(R)-hydroxypropyl-CoM dehydrogenase</fullName>
        <ecNumber evidence="3">1.1.1.268</ecNumber>
    </submittedName>
</protein>
<dbReference type="RefSeq" id="WP_085912779.1">
    <property type="nucleotide sequence ID" value="NZ_AP018920.1"/>
</dbReference>